<dbReference type="PRINTS" id="PR00171">
    <property type="entry name" value="SUGRTRNSPORT"/>
</dbReference>
<evidence type="ECO:0000256" key="4">
    <source>
        <dbReference type="ARBA" id="ARBA00022692"/>
    </source>
</evidence>
<dbReference type="InterPro" id="IPR050360">
    <property type="entry name" value="MFS_Sugar_Transporters"/>
</dbReference>
<evidence type="ECO:0000256" key="1">
    <source>
        <dbReference type="ARBA" id="ARBA00004141"/>
    </source>
</evidence>
<comment type="similarity">
    <text evidence="2">Belongs to the major facilitator superfamily. Sugar transporter (TC 2.A.1.1) family.</text>
</comment>
<dbReference type="Gene3D" id="1.20.1250.20">
    <property type="entry name" value="MFS general substrate transporter like domains"/>
    <property type="match status" value="1"/>
</dbReference>
<dbReference type="InterPro" id="IPR005829">
    <property type="entry name" value="Sugar_transporter_CS"/>
</dbReference>
<name>A0A0D2CIQ3_9EURO</name>
<feature type="transmembrane region" description="Helical" evidence="7">
    <location>
        <begin position="285"/>
        <end position="303"/>
    </location>
</feature>
<dbReference type="RefSeq" id="XP_016243655.1">
    <property type="nucleotide sequence ID" value="XM_016399093.1"/>
</dbReference>
<keyword evidence="5 7" id="KW-1133">Transmembrane helix</keyword>
<feature type="transmembrane region" description="Helical" evidence="7">
    <location>
        <begin position="165"/>
        <end position="191"/>
    </location>
</feature>
<gene>
    <name evidence="9" type="ORF">PV07_11633</name>
</gene>
<dbReference type="PROSITE" id="PS00217">
    <property type="entry name" value="SUGAR_TRANSPORT_2"/>
    <property type="match status" value="1"/>
</dbReference>
<feature type="transmembrane region" description="Helical" evidence="7">
    <location>
        <begin position="351"/>
        <end position="371"/>
    </location>
</feature>
<feature type="transmembrane region" description="Helical" evidence="7">
    <location>
        <begin position="452"/>
        <end position="471"/>
    </location>
</feature>
<evidence type="ECO:0000256" key="5">
    <source>
        <dbReference type="ARBA" id="ARBA00022989"/>
    </source>
</evidence>
<accession>A0A0D2CIQ3</accession>
<dbReference type="SUPFAM" id="SSF103473">
    <property type="entry name" value="MFS general substrate transporter"/>
    <property type="match status" value="1"/>
</dbReference>
<feature type="transmembrane region" description="Helical" evidence="7">
    <location>
        <begin position="78"/>
        <end position="99"/>
    </location>
</feature>
<feature type="transmembrane region" description="Helical" evidence="7">
    <location>
        <begin position="36"/>
        <end position="53"/>
    </location>
</feature>
<evidence type="ECO:0000256" key="7">
    <source>
        <dbReference type="SAM" id="Phobius"/>
    </source>
</evidence>
<evidence type="ECO:0000313" key="9">
    <source>
        <dbReference type="EMBL" id="KIW23439.1"/>
    </source>
</evidence>
<proteinExistence type="inferred from homology"/>
<dbReference type="InterPro" id="IPR020846">
    <property type="entry name" value="MFS_dom"/>
</dbReference>
<dbReference type="InterPro" id="IPR005828">
    <property type="entry name" value="MFS_sugar_transport-like"/>
</dbReference>
<dbReference type="GO" id="GO:0005351">
    <property type="term" value="F:carbohydrate:proton symporter activity"/>
    <property type="evidence" value="ECO:0007669"/>
    <property type="project" value="TreeGrafter"/>
</dbReference>
<feature type="transmembrane region" description="Helical" evidence="7">
    <location>
        <begin position="418"/>
        <end position="440"/>
    </location>
</feature>
<protein>
    <recommendedName>
        <fullName evidence="8">Major facilitator superfamily (MFS) profile domain-containing protein</fullName>
    </recommendedName>
</protein>
<sequence>MGWVAFACLIQSHNLKFLCLISESRSFSLTMAINKYQFLCLGYVTFGSIFYGYDSGITTSILGYSRFLKYFDLDATKIGAFSSAYYAGSFLGCVLNWYLPDKIGRLRTIQLSCVIAILGSSLQTGAKSFAVFCAGRAIGGIASGLIFSICPVYASEISPPEIRGFIGGLYGFNVNASYMLTEWIGLGFYFINSDVSWRLLLGLQIVPAIMMIVGSFWMPFSPRWLALKGRYDEALAVLKRMHGGLHDESFYLREYHQIKAQIELEKSQKAGVRTILTRKSYRKRIIMVIGIALFSQLTGVIPIQNYQVIVYQTMGFSTVLSLVLTGVYGTIATTSAGLAMCFCDRIGRRKLIYVAYGFMIPASLVLVILWARYEASGNTNFGLGVGVAVSIYLFSCGYSGPINTFVPTYTPEILPTSIRSFGVASFYGTFNAIVIMLVQVTPLALQSISWKYFLIFFISDCIGIVLFYYLCPETRLKTLEEIEALFGETVAETLEEAGKHSEGAEMSVYVENIEQVVDQKHEGGDFEKTPA</sequence>
<reference evidence="9 10" key="1">
    <citation type="submission" date="2015-01" db="EMBL/GenBank/DDBJ databases">
        <title>The Genome Sequence of Cladophialophora immunda CBS83496.</title>
        <authorList>
            <consortium name="The Broad Institute Genomics Platform"/>
            <person name="Cuomo C."/>
            <person name="de Hoog S."/>
            <person name="Gorbushina A."/>
            <person name="Stielow B."/>
            <person name="Teixiera M."/>
            <person name="Abouelleil A."/>
            <person name="Chapman S.B."/>
            <person name="Priest M."/>
            <person name="Young S.K."/>
            <person name="Wortman J."/>
            <person name="Nusbaum C."/>
            <person name="Birren B."/>
        </authorList>
    </citation>
    <scope>NUCLEOTIDE SEQUENCE [LARGE SCALE GENOMIC DNA]</scope>
    <source>
        <strain evidence="9 10">CBS 83496</strain>
    </source>
</reference>
<keyword evidence="10" id="KW-1185">Reference proteome</keyword>
<comment type="subcellular location">
    <subcellularLocation>
        <location evidence="1">Membrane</location>
        <topology evidence="1">Multi-pass membrane protein</topology>
    </subcellularLocation>
</comment>
<organism evidence="9 10">
    <name type="scientific">Cladophialophora immunda</name>
    <dbReference type="NCBI Taxonomy" id="569365"/>
    <lineage>
        <taxon>Eukaryota</taxon>
        <taxon>Fungi</taxon>
        <taxon>Dikarya</taxon>
        <taxon>Ascomycota</taxon>
        <taxon>Pezizomycotina</taxon>
        <taxon>Eurotiomycetes</taxon>
        <taxon>Chaetothyriomycetidae</taxon>
        <taxon>Chaetothyriales</taxon>
        <taxon>Herpotrichiellaceae</taxon>
        <taxon>Cladophialophora</taxon>
    </lineage>
</organism>
<feature type="transmembrane region" description="Helical" evidence="7">
    <location>
        <begin position="197"/>
        <end position="220"/>
    </location>
</feature>
<evidence type="ECO:0000256" key="3">
    <source>
        <dbReference type="ARBA" id="ARBA00022448"/>
    </source>
</evidence>
<keyword evidence="4 7" id="KW-0812">Transmembrane</keyword>
<dbReference type="AlphaFoldDB" id="A0A0D2CIQ3"/>
<dbReference type="Proteomes" id="UP000054466">
    <property type="component" value="Unassembled WGS sequence"/>
</dbReference>
<feature type="transmembrane region" description="Helical" evidence="7">
    <location>
        <begin position="383"/>
        <end position="406"/>
    </location>
</feature>
<dbReference type="PANTHER" id="PTHR48022:SF11">
    <property type="entry name" value="MONOSACCHARIDE TRANSPORTER (HXT8), PUTATIVE (AFU_ORTHOLOGUE AFUA_2G08120)-RELATED"/>
    <property type="match status" value="1"/>
</dbReference>
<evidence type="ECO:0000259" key="8">
    <source>
        <dbReference type="PROSITE" id="PS50850"/>
    </source>
</evidence>
<keyword evidence="3" id="KW-0813">Transport</keyword>
<evidence type="ECO:0000313" key="10">
    <source>
        <dbReference type="Proteomes" id="UP000054466"/>
    </source>
</evidence>
<dbReference type="PANTHER" id="PTHR48022">
    <property type="entry name" value="PLASTIDIC GLUCOSE TRANSPORTER 4"/>
    <property type="match status" value="1"/>
</dbReference>
<dbReference type="InterPro" id="IPR003663">
    <property type="entry name" value="Sugar/inositol_transpt"/>
</dbReference>
<dbReference type="Pfam" id="PF00083">
    <property type="entry name" value="Sugar_tr"/>
    <property type="match status" value="1"/>
</dbReference>
<dbReference type="EMBL" id="KN847046">
    <property type="protein sequence ID" value="KIW23439.1"/>
    <property type="molecule type" value="Genomic_DNA"/>
</dbReference>
<dbReference type="HOGENOM" id="CLU_001265_30_13_1"/>
<dbReference type="GO" id="GO:0016020">
    <property type="term" value="C:membrane"/>
    <property type="evidence" value="ECO:0007669"/>
    <property type="project" value="UniProtKB-SubCell"/>
</dbReference>
<feature type="transmembrane region" description="Helical" evidence="7">
    <location>
        <begin position="309"/>
        <end position="331"/>
    </location>
</feature>
<keyword evidence="6 7" id="KW-0472">Membrane</keyword>
<dbReference type="InterPro" id="IPR036259">
    <property type="entry name" value="MFS_trans_sf"/>
</dbReference>
<feature type="domain" description="Major facilitator superfamily (MFS) profile" evidence="8">
    <location>
        <begin position="40"/>
        <end position="475"/>
    </location>
</feature>
<dbReference type="OrthoDB" id="6133115at2759"/>
<evidence type="ECO:0000256" key="2">
    <source>
        <dbReference type="ARBA" id="ARBA00010992"/>
    </source>
</evidence>
<dbReference type="PROSITE" id="PS50850">
    <property type="entry name" value="MFS"/>
    <property type="match status" value="1"/>
</dbReference>
<dbReference type="GeneID" id="27350827"/>
<dbReference type="VEuPathDB" id="FungiDB:PV07_11633"/>
<evidence type="ECO:0000256" key="6">
    <source>
        <dbReference type="ARBA" id="ARBA00023136"/>
    </source>
</evidence>